<dbReference type="EMBL" id="AXZG01000062">
    <property type="protein sequence ID" value="ERT64293.1"/>
    <property type="molecule type" value="Genomic_DNA"/>
</dbReference>
<accession>U7V0Q2</accession>
<dbReference type="HOGENOM" id="CLU_1894640_0_0_11"/>
<sequence>MSEELANFLLDIGLNSKESDLSRNEAFKILRIYIGDFDYSEIFKKIIHFVNNVNEDIYLRIEALSILKRALITVDEAEFAMSILKKNENELIASAALQVLTFHRKLPFVKLLLRQLIEDKSAFAEDAQIALGSD</sequence>
<evidence type="ECO:0000313" key="1">
    <source>
        <dbReference type="EMBL" id="ERT64293.1"/>
    </source>
</evidence>
<gene>
    <name evidence="1" type="ORF">HMPREF0742_02332</name>
</gene>
<dbReference type="RefSeq" id="WP_023134409.1">
    <property type="nucleotide sequence ID" value="NZ_KI518037.1"/>
</dbReference>
<evidence type="ECO:0000313" key="2">
    <source>
        <dbReference type="Proteomes" id="UP000017174"/>
    </source>
</evidence>
<comment type="caution">
    <text evidence="1">The sequence shown here is derived from an EMBL/GenBank/DDBJ whole genome shotgun (WGS) entry which is preliminary data.</text>
</comment>
<name>U7V0Q2_9MICC</name>
<dbReference type="PATRIC" id="fig|888019.4.peg.1921"/>
<protein>
    <recommendedName>
        <fullName evidence="3">HEAT repeat protein</fullName>
    </recommendedName>
</protein>
<organism evidence="1 2">
    <name type="scientific">Rothia aeria F0184</name>
    <dbReference type="NCBI Taxonomy" id="888019"/>
    <lineage>
        <taxon>Bacteria</taxon>
        <taxon>Bacillati</taxon>
        <taxon>Actinomycetota</taxon>
        <taxon>Actinomycetes</taxon>
        <taxon>Micrococcales</taxon>
        <taxon>Micrococcaceae</taxon>
        <taxon>Rothia</taxon>
    </lineage>
</organism>
<evidence type="ECO:0008006" key="3">
    <source>
        <dbReference type="Google" id="ProtNLM"/>
    </source>
</evidence>
<proteinExistence type="predicted"/>
<dbReference type="Proteomes" id="UP000017174">
    <property type="component" value="Unassembled WGS sequence"/>
</dbReference>
<dbReference type="AlphaFoldDB" id="U7V0Q2"/>
<reference evidence="1 2" key="1">
    <citation type="submission" date="2013-08" db="EMBL/GenBank/DDBJ databases">
        <authorList>
            <person name="Weinstock G."/>
            <person name="Sodergren E."/>
            <person name="Wylie T."/>
            <person name="Fulton L."/>
            <person name="Fulton R."/>
            <person name="Fronick C."/>
            <person name="O'Laughlin M."/>
            <person name="Godfrey J."/>
            <person name="Miner T."/>
            <person name="Herter B."/>
            <person name="Appelbaum E."/>
            <person name="Cordes M."/>
            <person name="Lek S."/>
            <person name="Wollam A."/>
            <person name="Pepin K.H."/>
            <person name="Palsikar V.B."/>
            <person name="Mitreva M."/>
            <person name="Wilson R.K."/>
        </authorList>
    </citation>
    <scope>NUCLEOTIDE SEQUENCE [LARGE SCALE GENOMIC DNA]</scope>
    <source>
        <strain evidence="1 2">F0184</strain>
    </source>
</reference>